<dbReference type="PANTHER" id="PTHR32309:SF13">
    <property type="entry name" value="FERRIC ENTEROBACTIN TRANSPORT PROTEIN FEPE"/>
    <property type="match status" value="1"/>
</dbReference>
<accession>F8E460</accession>
<dbReference type="HOGENOM" id="CLU_074107_0_0_0"/>
<feature type="transmembrane region" description="Helical" evidence="6">
    <location>
        <begin position="33"/>
        <end position="52"/>
    </location>
</feature>
<evidence type="ECO:0000313" key="9">
    <source>
        <dbReference type="Proteomes" id="UP000006621"/>
    </source>
</evidence>
<gene>
    <name evidence="8" type="ordered locus">Flexsi_0742</name>
</gene>
<dbReference type="InterPro" id="IPR050445">
    <property type="entry name" value="Bact_polysacc_biosynth/exp"/>
</dbReference>
<evidence type="ECO:0000256" key="5">
    <source>
        <dbReference type="ARBA" id="ARBA00023136"/>
    </source>
</evidence>
<dbReference type="OrthoDB" id="9775724at2"/>
<keyword evidence="3 6" id="KW-0812">Transmembrane</keyword>
<dbReference type="RefSeq" id="WP_013885911.1">
    <property type="nucleotide sequence ID" value="NC_015672.1"/>
</dbReference>
<evidence type="ECO:0000256" key="6">
    <source>
        <dbReference type="SAM" id="Phobius"/>
    </source>
</evidence>
<name>F8E460_FLESM</name>
<protein>
    <submittedName>
        <fullName evidence="8">Lipopolysaccharide biosynthesis protein</fullName>
    </submittedName>
</protein>
<dbReference type="eggNOG" id="COG3206">
    <property type="taxonomic scope" value="Bacteria"/>
</dbReference>
<reference evidence="8 9" key="1">
    <citation type="journal article" date="2011" name="Stand. Genomic Sci.">
        <title>Genome sequence of the moderately thermophilic halophile Flexistipes sinusarabici strain (MAS10).</title>
        <authorList>
            <person name="Lapidus A."/>
            <person name="Chertkov O."/>
            <person name="Nolan M."/>
            <person name="Lucas S."/>
            <person name="Hammon N."/>
            <person name="Deshpande S."/>
            <person name="Cheng J.F."/>
            <person name="Tapia R."/>
            <person name="Han C."/>
            <person name="Goodwin L."/>
            <person name="Pitluck S."/>
            <person name="Liolios K."/>
            <person name="Pagani I."/>
            <person name="Ivanova N."/>
            <person name="Huntemann M."/>
            <person name="Mavromatis K."/>
            <person name="Mikhailova N."/>
            <person name="Pati A."/>
            <person name="Chen A."/>
            <person name="Palaniappan K."/>
            <person name="Land M."/>
            <person name="Hauser L."/>
            <person name="Brambilla E.M."/>
            <person name="Rohde M."/>
            <person name="Abt B."/>
            <person name="Spring S."/>
            <person name="Goker M."/>
            <person name="Bristow J."/>
            <person name="Eisen J.A."/>
            <person name="Markowitz V."/>
            <person name="Hugenholtz P."/>
            <person name="Kyrpides N.C."/>
            <person name="Klenk H.P."/>
            <person name="Woyke T."/>
        </authorList>
    </citation>
    <scope>NUCLEOTIDE SEQUENCE [LARGE SCALE GENOMIC DNA]</scope>
    <source>
        <strain evidence="9">DSM 4947 / MAS 10</strain>
    </source>
</reference>
<comment type="subcellular location">
    <subcellularLocation>
        <location evidence="1">Cell membrane</location>
        <topology evidence="1">Multi-pass membrane protein</topology>
    </subcellularLocation>
</comment>
<evidence type="ECO:0000256" key="3">
    <source>
        <dbReference type="ARBA" id="ARBA00022692"/>
    </source>
</evidence>
<feature type="domain" description="Polysaccharide chain length determinant N-terminal" evidence="7">
    <location>
        <begin position="17"/>
        <end position="116"/>
    </location>
</feature>
<dbReference type="PANTHER" id="PTHR32309">
    <property type="entry name" value="TYROSINE-PROTEIN KINASE"/>
    <property type="match status" value="1"/>
</dbReference>
<feature type="transmembrane region" description="Helical" evidence="6">
    <location>
        <begin position="266"/>
        <end position="286"/>
    </location>
</feature>
<keyword evidence="4 6" id="KW-1133">Transmembrane helix</keyword>
<dbReference type="Pfam" id="PF02706">
    <property type="entry name" value="Wzz"/>
    <property type="match status" value="1"/>
</dbReference>
<dbReference type="GO" id="GO:0004713">
    <property type="term" value="F:protein tyrosine kinase activity"/>
    <property type="evidence" value="ECO:0007669"/>
    <property type="project" value="TreeGrafter"/>
</dbReference>
<dbReference type="STRING" id="717231.Flexsi_0742"/>
<keyword evidence="5 6" id="KW-0472">Membrane</keyword>
<dbReference type="Proteomes" id="UP000006621">
    <property type="component" value="Chromosome"/>
</dbReference>
<evidence type="ECO:0000256" key="2">
    <source>
        <dbReference type="ARBA" id="ARBA00022475"/>
    </source>
</evidence>
<dbReference type="InterPro" id="IPR003856">
    <property type="entry name" value="LPS_length_determ_N"/>
</dbReference>
<reference evidence="9" key="2">
    <citation type="submission" date="2011-06" db="EMBL/GenBank/DDBJ databases">
        <title>The complete genome of Flexistipes sinusarabici DSM 4947.</title>
        <authorList>
            <person name="Lucas S."/>
            <person name="Han J."/>
            <person name="Lapidus A."/>
            <person name="Bruce D."/>
            <person name="Goodwin L."/>
            <person name="Pitluck S."/>
            <person name="Peters L."/>
            <person name="Kyrpides N."/>
            <person name="Mavromatis K."/>
            <person name="Ivanova N."/>
            <person name="Mikhailova N."/>
            <person name="Chertkov O."/>
            <person name="Detter J.C."/>
            <person name="Tapia R."/>
            <person name="Han C."/>
            <person name="Land M."/>
            <person name="Hauser L."/>
            <person name="Markowitz V."/>
            <person name="Cheng J.-F."/>
            <person name="Hugenholtz P."/>
            <person name="Woyke T."/>
            <person name="Wu D."/>
            <person name="Spring S."/>
            <person name="Schroeder M."/>
            <person name="Brambilla E."/>
            <person name="Klenk H.-P."/>
            <person name="Eisen J.A."/>
        </authorList>
    </citation>
    <scope>NUCLEOTIDE SEQUENCE [LARGE SCALE GENOMIC DNA]</scope>
    <source>
        <strain evidence="9">DSM 4947 / MAS 10</strain>
    </source>
</reference>
<dbReference type="EMBL" id="CP002858">
    <property type="protein sequence ID" value="AEI14413.1"/>
    <property type="molecule type" value="Genomic_DNA"/>
</dbReference>
<dbReference type="KEGG" id="fsi:Flexsi_0742"/>
<proteinExistence type="predicted"/>
<keyword evidence="2" id="KW-1003">Cell membrane</keyword>
<evidence type="ECO:0000256" key="1">
    <source>
        <dbReference type="ARBA" id="ARBA00004651"/>
    </source>
</evidence>
<dbReference type="AlphaFoldDB" id="F8E460"/>
<organism evidence="8 9">
    <name type="scientific">Flexistipes sinusarabici (strain ATCC 49648 / DSM 4947 / MAS 10)</name>
    <dbReference type="NCBI Taxonomy" id="717231"/>
    <lineage>
        <taxon>Bacteria</taxon>
        <taxon>Pseudomonadati</taxon>
        <taxon>Deferribacterota</taxon>
        <taxon>Deferribacteres</taxon>
        <taxon>Deferribacterales</taxon>
        <taxon>Flexistipitaceae</taxon>
        <taxon>Flexistipes</taxon>
    </lineage>
</organism>
<sequence>MEENKNNMNQQEPYDEDEIDLVELFAVIWRHKFFIFIFVFLVSVGAVVYSLMQDNIYQSKAVLTPPMTEKSSGLSRLAGQMGPFSSMLPSSLSGGANIYNSMKNLLENQKFLTGIVKENKFYNNLFENFDELKKTEDFNKHKDFMYFKAFKNAISLSQDEESGFITLSVKHEDRFFTKKAVDVLLKNISSYMKKNELQNINLKIENYKNEIANASDIILKNKLSEFVASLIQSKIMAKAQTYYGFEIISEPYVPDELDKVGPNRKLICIVAFVTACILSVFMVFLYEFVKSNKDHFKETLKDKK</sequence>
<evidence type="ECO:0000259" key="7">
    <source>
        <dbReference type="Pfam" id="PF02706"/>
    </source>
</evidence>
<dbReference type="GO" id="GO:0005886">
    <property type="term" value="C:plasma membrane"/>
    <property type="evidence" value="ECO:0007669"/>
    <property type="project" value="UniProtKB-SubCell"/>
</dbReference>
<evidence type="ECO:0000313" key="8">
    <source>
        <dbReference type="EMBL" id="AEI14413.1"/>
    </source>
</evidence>
<evidence type="ECO:0000256" key="4">
    <source>
        <dbReference type="ARBA" id="ARBA00022989"/>
    </source>
</evidence>
<keyword evidence="9" id="KW-1185">Reference proteome</keyword>